<dbReference type="PANTHER" id="PTHR43102:SF2">
    <property type="entry name" value="GAF DOMAIN-CONTAINING PROTEIN"/>
    <property type="match status" value="1"/>
</dbReference>
<dbReference type="InterPro" id="IPR029016">
    <property type="entry name" value="GAF-like_dom_sf"/>
</dbReference>
<evidence type="ECO:0000256" key="1">
    <source>
        <dbReference type="ARBA" id="ARBA00000085"/>
    </source>
</evidence>
<organism evidence="5 6">
    <name type="scientific">Spirobacillus cienkowskii</name>
    <dbReference type="NCBI Taxonomy" id="495820"/>
    <lineage>
        <taxon>Bacteria</taxon>
        <taxon>Pseudomonadati</taxon>
        <taxon>Bdellovibrionota</taxon>
        <taxon>Oligoflexia</taxon>
        <taxon>Silvanigrellales</taxon>
        <taxon>Spirobacillus</taxon>
    </lineage>
</organism>
<dbReference type="Pfam" id="PF02518">
    <property type="entry name" value="HATPase_c"/>
    <property type="match status" value="1"/>
</dbReference>
<dbReference type="SMART" id="SM00388">
    <property type="entry name" value="HisKA"/>
    <property type="match status" value="1"/>
</dbReference>
<dbReference type="Pfam" id="PF00512">
    <property type="entry name" value="HisKA"/>
    <property type="match status" value="1"/>
</dbReference>
<dbReference type="Proteomes" id="UP000253934">
    <property type="component" value="Unassembled WGS sequence"/>
</dbReference>
<keyword evidence="6" id="KW-1185">Reference proteome</keyword>
<dbReference type="Gene3D" id="3.30.450.40">
    <property type="match status" value="1"/>
</dbReference>
<dbReference type="InterPro" id="IPR003018">
    <property type="entry name" value="GAF"/>
</dbReference>
<keyword evidence="3" id="KW-0597">Phosphoprotein</keyword>
<evidence type="ECO:0000256" key="2">
    <source>
        <dbReference type="ARBA" id="ARBA00012438"/>
    </source>
</evidence>
<dbReference type="InterPro" id="IPR003594">
    <property type="entry name" value="HATPase_dom"/>
</dbReference>
<comment type="caution">
    <text evidence="5">The sequence shown here is derived from an EMBL/GenBank/DDBJ whole genome shotgun (WGS) entry which is preliminary data.</text>
</comment>
<evidence type="ECO:0000259" key="4">
    <source>
        <dbReference type="PROSITE" id="PS50109"/>
    </source>
</evidence>
<dbReference type="Gene3D" id="3.30.565.10">
    <property type="entry name" value="Histidine kinase-like ATPase, C-terminal domain"/>
    <property type="match status" value="1"/>
</dbReference>
<evidence type="ECO:0000313" key="6">
    <source>
        <dbReference type="Proteomes" id="UP000253934"/>
    </source>
</evidence>
<dbReference type="InterPro" id="IPR036097">
    <property type="entry name" value="HisK_dim/P_sf"/>
</dbReference>
<reference evidence="5" key="1">
    <citation type="submission" date="2018-04" db="EMBL/GenBank/DDBJ databases">
        <title>Draft genome sequence of the Candidatus Spirobacillus cienkowskii, a pathogen of freshwater Daphnia species, reconstructed from hemolymph metagenomic reads.</title>
        <authorList>
            <person name="Bresciani L."/>
            <person name="Lemos L.N."/>
            <person name="Wale N."/>
            <person name="Lin J.Y."/>
            <person name="Fernandes G.R."/>
            <person name="Duffy M.A."/>
            <person name="Rodrigues J.M."/>
        </authorList>
    </citation>
    <scope>NUCLEOTIDE SEQUENCE [LARGE SCALE GENOMIC DNA]</scope>
    <source>
        <strain evidence="5">Binning01</strain>
    </source>
</reference>
<dbReference type="SUPFAM" id="SSF55781">
    <property type="entry name" value="GAF domain-like"/>
    <property type="match status" value="1"/>
</dbReference>
<dbReference type="InterPro" id="IPR003661">
    <property type="entry name" value="HisK_dim/P_dom"/>
</dbReference>
<dbReference type="EC" id="2.7.13.3" evidence="2"/>
<dbReference type="SMART" id="SM00387">
    <property type="entry name" value="HATPase_c"/>
    <property type="match status" value="1"/>
</dbReference>
<dbReference type="Gene3D" id="1.10.287.130">
    <property type="match status" value="1"/>
</dbReference>
<protein>
    <recommendedName>
        <fullName evidence="2">histidine kinase</fullName>
        <ecNumber evidence="2">2.7.13.3</ecNumber>
    </recommendedName>
</protein>
<proteinExistence type="predicted"/>
<evidence type="ECO:0000256" key="3">
    <source>
        <dbReference type="ARBA" id="ARBA00022553"/>
    </source>
</evidence>
<name>A0A369KVJ3_9BACT</name>
<accession>A0A369KVJ3</accession>
<dbReference type="CDD" id="cd00082">
    <property type="entry name" value="HisKA"/>
    <property type="match status" value="1"/>
</dbReference>
<dbReference type="PRINTS" id="PR00344">
    <property type="entry name" value="BCTRLSENSOR"/>
</dbReference>
<dbReference type="PROSITE" id="PS50109">
    <property type="entry name" value="HIS_KIN"/>
    <property type="match status" value="1"/>
</dbReference>
<gene>
    <name evidence="5" type="ORF">DCC88_03005</name>
</gene>
<evidence type="ECO:0000313" key="5">
    <source>
        <dbReference type="EMBL" id="RDB36837.1"/>
    </source>
</evidence>
<dbReference type="SUPFAM" id="SSF47384">
    <property type="entry name" value="Homodimeric domain of signal transducing histidine kinase"/>
    <property type="match status" value="1"/>
</dbReference>
<dbReference type="InterPro" id="IPR036890">
    <property type="entry name" value="HATPase_C_sf"/>
</dbReference>
<dbReference type="PANTHER" id="PTHR43102">
    <property type="entry name" value="SLR1143 PROTEIN"/>
    <property type="match status" value="1"/>
</dbReference>
<sequence length="406" mass="46303">MLKASAENSEKLRLQALKEYNILDSPPELTHDEITKIAAYICNTPVSLISLIDTNRQWFKSKFGFGVSETPRNISFCNHAIYENDIFIIEDATKDERFNNNPLVISDPYIKFYAGAQLRTPKGITIGTLCVIDYKPNHLNETQIEILKSLSKHVINFFELRIKNARIIENERKLITHAKLNSLGEMASGIAHEINNPLAIISGKIELITHATKSSNNLNISNLQTDLIKISAAIERISKIIKGLQHFAKNSDEDKFEFTPLNNIISNVLDLIYQKFSNKNIHINLKINSDQIIYCRQSQISHVFMNLFLNSYDALENSKNKKKLIKIYSERKENTIKIYFIDNGNGIPKENADRIMEPFFTTKEIGQGIGLGLSMCKGIIEEHNGNFYVDINHKETCFVIELPIIK</sequence>
<feature type="domain" description="Histidine kinase" evidence="4">
    <location>
        <begin position="189"/>
        <end position="406"/>
    </location>
</feature>
<dbReference type="SUPFAM" id="SSF55874">
    <property type="entry name" value="ATPase domain of HSP90 chaperone/DNA topoisomerase II/histidine kinase"/>
    <property type="match status" value="1"/>
</dbReference>
<dbReference type="EMBL" id="QOVW01000022">
    <property type="protein sequence ID" value="RDB36837.1"/>
    <property type="molecule type" value="Genomic_DNA"/>
</dbReference>
<dbReference type="SMART" id="SM00065">
    <property type="entry name" value="GAF"/>
    <property type="match status" value="1"/>
</dbReference>
<dbReference type="InterPro" id="IPR005467">
    <property type="entry name" value="His_kinase_dom"/>
</dbReference>
<dbReference type="AlphaFoldDB" id="A0A369KVJ3"/>
<dbReference type="InterPro" id="IPR004358">
    <property type="entry name" value="Sig_transdc_His_kin-like_C"/>
</dbReference>
<comment type="catalytic activity">
    <reaction evidence="1">
        <text>ATP + protein L-histidine = ADP + protein N-phospho-L-histidine.</text>
        <dbReference type="EC" id="2.7.13.3"/>
    </reaction>
</comment>
<dbReference type="GO" id="GO:0000155">
    <property type="term" value="F:phosphorelay sensor kinase activity"/>
    <property type="evidence" value="ECO:0007669"/>
    <property type="project" value="InterPro"/>
</dbReference>